<proteinExistence type="predicted"/>
<gene>
    <name evidence="2" type="ORF">AMELA_G00229130</name>
</gene>
<reference evidence="2 3" key="1">
    <citation type="submission" date="2020-02" db="EMBL/GenBank/DDBJ databases">
        <title>A chromosome-scale genome assembly of the black bullhead catfish (Ameiurus melas).</title>
        <authorList>
            <person name="Wen M."/>
            <person name="Zham M."/>
            <person name="Cabau C."/>
            <person name="Klopp C."/>
            <person name="Donnadieu C."/>
            <person name="Roques C."/>
            <person name="Bouchez O."/>
            <person name="Lampietro C."/>
            <person name="Jouanno E."/>
            <person name="Herpin A."/>
            <person name="Louis A."/>
            <person name="Berthelot C."/>
            <person name="Parey E."/>
            <person name="Roest-Crollius H."/>
            <person name="Braasch I."/>
            <person name="Postlethwait J."/>
            <person name="Robinson-Rechavi M."/>
            <person name="Echchiki A."/>
            <person name="Begum T."/>
            <person name="Montfort J."/>
            <person name="Schartl M."/>
            <person name="Bobe J."/>
            <person name="Guiguen Y."/>
        </authorList>
    </citation>
    <scope>NUCLEOTIDE SEQUENCE [LARGE SCALE GENOMIC DNA]</scope>
    <source>
        <strain evidence="2">M_S1</strain>
        <tissue evidence="2">Blood</tissue>
    </source>
</reference>
<dbReference type="EMBL" id="JAAGNN010000021">
    <property type="protein sequence ID" value="KAF4074948.1"/>
    <property type="molecule type" value="Genomic_DNA"/>
</dbReference>
<organism evidence="2 3">
    <name type="scientific">Ameiurus melas</name>
    <name type="common">Black bullhead</name>
    <name type="synonym">Silurus melas</name>
    <dbReference type="NCBI Taxonomy" id="219545"/>
    <lineage>
        <taxon>Eukaryota</taxon>
        <taxon>Metazoa</taxon>
        <taxon>Chordata</taxon>
        <taxon>Craniata</taxon>
        <taxon>Vertebrata</taxon>
        <taxon>Euteleostomi</taxon>
        <taxon>Actinopterygii</taxon>
        <taxon>Neopterygii</taxon>
        <taxon>Teleostei</taxon>
        <taxon>Ostariophysi</taxon>
        <taxon>Siluriformes</taxon>
        <taxon>Ictaluridae</taxon>
        <taxon>Ameiurus</taxon>
    </lineage>
</organism>
<comment type="caution">
    <text evidence="2">The sequence shown here is derived from an EMBL/GenBank/DDBJ whole genome shotgun (WGS) entry which is preliminary data.</text>
</comment>
<keyword evidence="3" id="KW-1185">Reference proteome</keyword>
<evidence type="ECO:0000313" key="3">
    <source>
        <dbReference type="Proteomes" id="UP000593565"/>
    </source>
</evidence>
<feature type="region of interest" description="Disordered" evidence="1">
    <location>
        <begin position="23"/>
        <end position="100"/>
    </location>
</feature>
<evidence type="ECO:0000256" key="1">
    <source>
        <dbReference type="SAM" id="MobiDB-lite"/>
    </source>
</evidence>
<sequence length="129" mass="14563">MWLRKAHLTSRSAVSEAEIEFLPIEAEEQRTTKSIDTSTEEGECPRKQDYVSSGTSDEHPKKGPSQDVLCEKEKKTLAPRHDSWNTAGERNLRDDNAPRLPIIPAPSVDVHISEPRHDTAQLFPHDILI</sequence>
<protein>
    <submittedName>
        <fullName evidence="2">Uncharacterized protein</fullName>
    </submittedName>
</protein>
<evidence type="ECO:0000313" key="2">
    <source>
        <dbReference type="EMBL" id="KAF4074948.1"/>
    </source>
</evidence>
<dbReference type="Proteomes" id="UP000593565">
    <property type="component" value="Unassembled WGS sequence"/>
</dbReference>
<feature type="compositionally biased region" description="Basic and acidic residues" evidence="1">
    <location>
        <begin position="69"/>
        <end position="83"/>
    </location>
</feature>
<name>A0A7J6A0E1_AMEME</name>
<accession>A0A7J6A0E1</accession>
<dbReference type="AlphaFoldDB" id="A0A7J6A0E1"/>